<evidence type="ECO:0000313" key="5">
    <source>
        <dbReference type="Proteomes" id="UP000299102"/>
    </source>
</evidence>
<keyword evidence="5" id="KW-1185">Reference proteome</keyword>
<evidence type="ECO:0000256" key="1">
    <source>
        <dbReference type="PROSITE-ProRule" id="PRU00047"/>
    </source>
</evidence>
<comment type="caution">
    <text evidence="4">The sequence shown here is derived from an EMBL/GenBank/DDBJ whole genome shotgun (WGS) entry which is preliminary data.</text>
</comment>
<reference evidence="4 5" key="1">
    <citation type="journal article" date="2019" name="Commun. Biol.">
        <title>The bagworm genome reveals a unique fibroin gene that provides high tensile strength.</title>
        <authorList>
            <person name="Kono N."/>
            <person name="Nakamura H."/>
            <person name="Ohtoshi R."/>
            <person name="Tomita M."/>
            <person name="Numata K."/>
            <person name="Arakawa K."/>
        </authorList>
    </citation>
    <scope>NUCLEOTIDE SEQUENCE [LARGE SCALE GENOMIC DNA]</scope>
</reference>
<gene>
    <name evidence="4" type="ORF">EVAR_53443_1</name>
</gene>
<dbReference type="OrthoDB" id="413361at2759"/>
<name>A0A4C1Y0E3_EUMVA</name>
<dbReference type="InterPro" id="IPR001878">
    <property type="entry name" value="Znf_CCHC"/>
</dbReference>
<proteinExistence type="predicted"/>
<feature type="domain" description="CCHC-type" evidence="3">
    <location>
        <begin position="88"/>
        <end position="103"/>
    </location>
</feature>
<dbReference type="GO" id="GO:0008270">
    <property type="term" value="F:zinc ion binding"/>
    <property type="evidence" value="ECO:0007669"/>
    <property type="project" value="UniProtKB-KW"/>
</dbReference>
<protein>
    <submittedName>
        <fullName evidence="4">Retrovirus-related Pol polyprotein from transposon TNT 1-94</fullName>
    </submittedName>
</protein>
<keyword evidence="1" id="KW-0479">Metal-binding</keyword>
<dbReference type="PROSITE" id="PS50158">
    <property type="entry name" value="ZF_CCHC"/>
    <property type="match status" value="1"/>
</dbReference>
<feature type="compositionally biased region" description="Polar residues" evidence="2">
    <location>
        <begin position="1"/>
        <end position="10"/>
    </location>
</feature>
<feature type="region of interest" description="Disordered" evidence="2">
    <location>
        <begin position="1"/>
        <end position="25"/>
    </location>
</feature>
<dbReference type="Proteomes" id="UP000299102">
    <property type="component" value="Unassembled WGS sequence"/>
</dbReference>
<evidence type="ECO:0000259" key="3">
    <source>
        <dbReference type="PROSITE" id="PS50158"/>
    </source>
</evidence>
<dbReference type="InterPro" id="IPR036875">
    <property type="entry name" value="Znf_CCHC_sf"/>
</dbReference>
<evidence type="ECO:0000313" key="4">
    <source>
        <dbReference type="EMBL" id="GBP69366.1"/>
    </source>
</evidence>
<dbReference type="SUPFAM" id="SSF57756">
    <property type="entry name" value="Retrovirus zinc finger-like domains"/>
    <property type="match status" value="1"/>
</dbReference>
<dbReference type="AlphaFoldDB" id="A0A4C1Y0E3"/>
<dbReference type="EMBL" id="BGZK01001038">
    <property type="protein sequence ID" value="GBP69366.1"/>
    <property type="molecule type" value="Genomic_DNA"/>
</dbReference>
<keyword evidence="1" id="KW-0863">Zinc-finger</keyword>
<sequence>MFSFRGNPTPTIGVGRSEQSEDLNKSAERRAVAAGGCLLPRGVVCVTFGDSTDTNSSLITFICCYSQSFLVNHRSKSFNKPFKKGPWCFNCNKYGHIDAQCKSKTKQKNPQRSSYAAAFMASENSELATNLLYVGQIIKTGGQVKFNDKGCIIMNKNNVIVTIATLINDMYQFDLKCERAYISDVNEQDVYIWLQRMGHLNFQDLTKTVKNTNGVKISKKNDKSTCLTRLEGKQKRLPFKYGKTKTTKLLELVHSDICGPMETRCLGAQEKLEIIQFYATTAFLYGQLNENILMTPPEGLDCKPNMVCKLVKSQYGLKQALSIPDDLYVKLQKADDKPAVGSLIHVATVSRPDIKFTVSQVLPWIRTKLIDLVSCEVLQVMRYPTSGKAVGYKKVGYVSRRLERQLSCALQDRAGKISVNIAKHYFKLRLIIVVLLSERISKLSGVYPVRNEFVAEFEARKSSIARRIDWSVFLKRGFSKIAENVPLSKL</sequence>
<dbReference type="GO" id="GO:0003676">
    <property type="term" value="F:nucleic acid binding"/>
    <property type="evidence" value="ECO:0007669"/>
    <property type="project" value="InterPro"/>
</dbReference>
<organism evidence="4 5">
    <name type="scientific">Eumeta variegata</name>
    <name type="common">Bagworm moth</name>
    <name type="synonym">Eumeta japonica</name>
    <dbReference type="NCBI Taxonomy" id="151549"/>
    <lineage>
        <taxon>Eukaryota</taxon>
        <taxon>Metazoa</taxon>
        <taxon>Ecdysozoa</taxon>
        <taxon>Arthropoda</taxon>
        <taxon>Hexapoda</taxon>
        <taxon>Insecta</taxon>
        <taxon>Pterygota</taxon>
        <taxon>Neoptera</taxon>
        <taxon>Endopterygota</taxon>
        <taxon>Lepidoptera</taxon>
        <taxon>Glossata</taxon>
        <taxon>Ditrysia</taxon>
        <taxon>Tineoidea</taxon>
        <taxon>Psychidae</taxon>
        <taxon>Oiketicinae</taxon>
        <taxon>Eumeta</taxon>
    </lineage>
</organism>
<keyword evidence="1" id="KW-0862">Zinc</keyword>
<accession>A0A4C1Y0E3</accession>
<evidence type="ECO:0000256" key="2">
    <source>
        <dbReference type="SAM" id="MobiDB-lite"/>
    </source>
</evidence>